<evidence type="ECO:0000313" key="4">
    <source>
        <dbReference type="Proteomes" id="UP000266723"/>
    </source>
</evidence>
<feature type="compositionally biased region" description="Basic and acidic residues" evidence="1">
    <location>
        <begin position="13"/>
        <end position="25"/>
    </location>
</feature>
<evidence type="ECO:0000256" key="1">
    <source>
        <dbReference type="SAM" id="MobiDB-lite"/>
    </source>
</evidence>
<gene>
    <name evidence="3" type="ORF">DY000_02019928</name>
    <name evidence="2" type="ORF">F2Q70_00006846</name>
</gene>
<reference evidence="2" key="1">
    <citation type="submission" date="2019-12" db="EMBL/GenBank/DDBJ databases">
        <title>Genome sequencing and annotation of Brassica cretica.</title>
        <authorList>
            <person name="Studholme D.J."/>
            <person name="Sarris P.F."/>
        </authorList>
    </citation>
    <scope>NUCLEOTIDE SEQUENCE</scope>
    <source>
        <strain evidence="2">PFS-102/07</strain>
        <tissue evidence="2">Leaf</tissue>
    </source>
</reference>
<evidence type="ECO:0000313" key="2">
    <source>
        <dbReference type="EMBL" id="KAF2573241.1"/>
    </source>
</evidence>
<dbReference type="EMBL" id="QGKY02001015">
    <property type="protein sequence ID" value="KAF2573241.1"/>
    <property type="molecule type" value="Genomic_DNA"/>
</dbReference>
<sequence length="201" mass="23251">MAKKTILELQSDEDIRSSSEKEKEIRRKPVENMKLRRAKEADHDICAIKMPYLTNQEEFIHETGFDGFYTQKEHAANCFHIKRINVLEDMSFSRDLSMQSGDTPKGPEVSGTFLTCTRKHQITWNQRRQYLPFLDAHIWRNKAPTTNLSKLQRFGDIINSSGSLQLQHHPPEYSESTKTRIAIFGVKSHQFPTALFSPGLE</sequence>
<accession>A0A8S9FYW4</accession>
<evidence type="ECO:0000313" key="3">
    <source>
        <dbReference type="EMBL" id="KAF3566912.1"/>
    </source>
</evidence>
<dbReference type="EMBL" id="QGKV02000759">
    <property type="protein sequence ID" value="KAF3566912.1"/>
    <property type="molecule type" value="Genomic_DNA"/>
</dbReference>
<name>A0A8S9FYW4_BRACR</name>
<reference evidence="3" key="2">
    <citation type="submission" date="2019-12" db="EMBL/GenBank/DDBJ databases">
        <authorList>
            <person name="Studholme D.J."/>
            <person name="Sarris P."/>
        </authorList>
    </citation>
    <scope>NUCLEOTIDE SEQUENCE</scope>
    <source>
        <strain evidence="3">PFS-1207/04</strain>
        <tissue evidence="3">Leaf</tissue>
    </source>
</reference>
<dbReference type="Proteomes" id="UP000266723">
    <property type="component" value="Unassembled WGS sequence"/>
</dbReference>
<comment type="caution">
    <text evidence="2">The sequence shown here is derived from an EMBL/GenBank/DDBJ whole genome shotgun (WGS) entry which is preliminary data.</text>
</comment>
<dbReference type="AlphaFoldDB" id="A0A8S9FYW4"/>
<protein>
    <submittedName>
        <fullName evidence="2">Uncharacterized protein</fullName>
    </submittedName>
</protein>
<feature type="region of interest" description="Disordered" evidence="1">
    <location>
        <begin position="1"/>
        <end position="25"/>
    </location>
</feature>
<organism evidence="2">
    <name type="scientific">Brassica cretica</name>
    <name type="common">Mustard</name>
    <dbReference type="NCBI Taxonomy" id="69181"/>
    <lineage>
        <taxon>Eukaryota</taxon>
        <taxon>Viridiplantae</taxon>
        <taxon>Streptophyta</taxon>
        <taxon>Embryophyta</taxon>
        <taxon>Tracheophyta</taxon>
        <taxon>Spermatophyta</taxon>
        <taxon>Magnoliopsida</taxon>
        <taxon>eudicotyledons</taxon>
        <taxon>Gunneridae</taxon>
        <taxon>Pentapetalae</taxon>
        <taxon>rosids</taxon>
        <taxon>malvids</taxon>
        <taxon>Brassicales</taxon>
        <taxon>Brassicaceae</taxon>
        <taxon>Brassiceae</taxon>
        <taxon>Brassica</taxon>
    </lineage>
</organism>
<reference evidence="3 4" key="3">
    <citation type="journal article" date="2020" name="BMC Genomics">
        <title>Intraspecific diversification of the crop wild relative Brassica cretica Lam. using demographic model selection.</title>
        <authorList>
            <person name="Kioukis A."/>
            <person name="Michalopoulou V.A."/>
            <person name="Briers L."/>
            <person name="Pirintsos S."/>
            <person name="Studholme D.J."/>
            <person name="Pavlidis P."/>
            <person name="Sarris P.F."/>
        </authorList>
    </citation>
    <scope>NUCLEOTIDE SEQUENCE [LARGE SCALE GENOMIC DNA]</scope>
    <source>
        <strain evidence="4">cv. PFS-1207/04</strain>
        <strain evidence="3">PFS-1207/04</strain>
    </source>
</reference>
<proteinExistence type="predicted"/>
<dbReference type="OrthoDB" id="1114124at2759"/>
<keyword evidence="4" id="KW-1185">Reference proteome</keyword>